<proteinExistence type="predicted"/>
<reference evidence="3" key="1">
    <citation type="journal article" date="2014" name="Genome Announc.">
        <title>Draft genome sequence of the plant-pathogenic soil fungus Rhizoctonia solani anastomosis group 3 strain Rhs1AP.</title>
        <authorList>
            <person name="Cubeta M.A."/>
            <person name="Thomas E."/>
            <person name="Dean R.A."/>
            <person name="Jabaji S."/>
            <person name="Neate S.M."/>
            <person name="Tavantzis S."/>
            <person name="Toda T."/>
            <person name="Vilgalys R."/>
            <person name="Bharathan N."/>
            <person name="Fedorova-Abrams N."/>
            <person name="Pakala S.B."/>
            <person name="Pakala S.M."/>
            <person name="Zafar N."/>
            <person name="Joardar V."/>
            <person name="Losada L."/>
            <person name="Nierman W.C."/>
        </authorList>
    </citation>
    <scope>NUCLEOTIDE SEQUENCE [LARGE SCALE GENOMIC DNA]</scope>
    <source>
        <strain evidence="3">AG-3</strain>
    </source>
</reference>
<keyword evidence="1" id="KW-0472">Membrane</keyword>
<evidence type="ECO:0000313" key="3">
    <source>
        <dbReference type="Proteomes" id="UP000030108"/>
    </source>
</evidence>
<evidence type="ECO:0000313" key="2">
    <source>
        <dbReference type="EMBL" id="EUC65981.1"/>
    </source>
</evidence>
<dbReference type="Proteomes" id="UP000030108">
    <property type="component" value="Unassembled WGS sequence"/>
</dbReference>
<protein>
    <submittedName>
        <fullName evidence="2">Transmembrane protein, putative</fullName>
    </submittedName>
</protein>
<feature type="transmembrane region" description="Helical" evidence="1">
    <location>
        <begin position="34"/>
        <end position="52"/>
    </location>
</feature>
<accession>X8JS00</accession>
<evidence type="ECO:0000256" key="1">
    <source>
        <dbReference type="SAM" id="Phobius"/>
    </source>
</evidence>
<sequence length="430" mass="47722">MDQHYAHYGATCNVPHPIYYITPTPPPRRSKLRFIHAFLGALGLLWLTHHLFHRHHWHRHRHRDWDWDIHMDIEGLDHDADGCAVWDTYDSPSGHSHTLNTTSSTYTLAIPLSSERFHFASWGPIDKSTFEVVPVESDEAQVVVEVNVVKDVYNGARVCALPSRGERETYGVGIYSPRRDQPYPSEDWPAFSIKVFIPLTKHQQRLGSFETRLGQFEHTFPDLSMINFSRLSVAAANVPMVFKDVVADTISATNANGAIEGKLTGATEVSVKTANAPIEGEVTLTGSGAVRASNANSPMTLAIQLKSGDFYPRPDYHLELTNAKAPISARIASQPLNSGFFLKASTVMGDTNVYLNAAFQGDFKLSNMFNPPIVELRNKQDPSGEGRERYLRFAKRGSTTTGSVQWGRGEHAPGNVDMSNVGGSIGMYLE</sequence>
<name>X8JS00_9AGAM</name>
<gene>
    <name evidence="2" type="ORF">RSOL_504290</name>
</gene>
<dbReference type="OrthoDB" id="5570013at2759"/>
<keyword evidence="1 2" id="KW-0812">Transmembrane</keyword>
<comment type="caution">
    <text evidence="2">The sequence shown here is derived from an EMBL/GenBank/DDBJ whole genome shotgun (WGS) entry which is preliminary data.</text>
</comment>
<organism evidence="2 3">
    <name type="scientific">Rhizoctonia solani AG-3 Rhs1AP</name>
    <dbReference type="NCBI Taxonomy" id="1086054"/>
    <lineage>
        <taxon>Eukaryota</taxon>
        <taxon>Fungi</taxon>
        <taxon>Dikarya</taxon>
        <taxon>Basidiomycota</taxon>
        <taxon>Agaricomycotina</taxon>
        <taxon>Agaricomycetes</taxon>
        <taxon>Cantharellales</taxon>
        <taxon>Ceratobasidiaceae</taxon>
        <taxon>Rhizoctonia</taxon>
    </lineage>
</organism>
<keyword evidence="1" id="KW-1133">Transmembrane helix</keyword>
<dbReference type="AlphaFoldDB" id="X8JS00"/>
<dbReference type="EMBL" id="JATN01000310">
    <property type="protein sequence ID" value="EUC65981.1"/>
    <property type="molecule type" value="Genomic_DNA"/>
</dbReference>